<sequence length="1149" mass="130194">MKRRKPSRNWDFVRKTFRQYNLAKSIILPTSPEQIIEDIDKSTEKTTSKSTEGRSCFTSADAHEQNDRSSSPLTDADGLCKSGRMMKTLDSSQSEMNSNIINNKSPLLEEDSNRRRHRYLQNALMEEAFICKNFGMDRSGMCIRHPNQIIVDIPQQSIGMTEYHNHYVNTCRICRSESKGGGDGNVRRHQPAMINVINEVQKMQSNRKEWKKRTGILGMKSSHHVLQIRSSHHVLQIGSNRNSLKMNEDDSLDDDDDDDSGDEFGGENDDDCLTEKEWEELARFRIIQVRVWQDYFGIKHHPFFCHYFKMLQVGVPIEAVKYAVEMDGYDPSIMDLEINRSLEIQLDKLSPEALENLRSMGALAESSDPNNDANGTAELTIPDTIQRVMSAFRTRRSNQIFAVSALYKENKYYRENNKAKDQNPHQNQPLFDVDRKSTDIEEQLYTKQQGDHEHKSMSDLHTNNQETRSDSDEITPINQKGHESTPKDQHKQSKGSPLHAFNIGDSLDESMDLSHSRSSRTAYKHRKKRNGTQTLQHSTCSLPLIVIGNEESQRSERRKPASSKKKTTKISLASTITIDNEKEPSSKIMVKDGTKSLIGTEKTNQQGSSQRLHTRSKTIDNSKRVEDEHPIKEIIVVDNADDSSIKFKKSIQSELESLIRRNGAFIDDFKRSKEKSTDEVLVGRADGPTSLLTDDNNSSNNTKSARNEKNVSDNCNIALRELQSEIPTTQFKTDNMTKVSVPFNDVRLEDLKKLEAELAQAKKVISAKNIKIHNLQDEFKRKVSAINSLERRIQDMNDTSNMKVHDLQQGLKAKDSVISYLEHQIQEMIDKNKVSNISTYRVNDRSNATGSGKNQDVLSVSSPSGSRQTTSSRRQHNSKARDQSIDKQGGSIVNANHVVSIPTSREHPKNENIVPTQKTNNEREKEQKFVGLIDPDENVVSNQKSGMRESNSNKHTNHDFPAIVAKTQILATEVLEAKDVSSSHNLYKIDKLYNEKDESSRHSKKQIPLVHERRTKSRKPKQDNARGEKRSIKEIDVGGPSFQRVPDNSFQNSARRESIQESDPLKRTNANRNNLIDVIADKRGGIVTEDPAIVMKPHRTNGSIDAGGNSGRDEGKRNKKRSPSKDSTSDNGDTATKEVILNLFANLIS</sequence>
<feature type="compositionally biased region" description="Low complexity" evidence="2">
    <location>
        <begin position="859"/>
        <end position="872"/>
    </location>
</feature>
<dbReference type="InParanoid" id="A0A1E7FAW2"/>
<evidence type="ECO:0000313" key="3">
    <source>
        <dbReference type="EMBL" id="OEU15274.1"/>
    </source>
</evidence>
<feature type="region of interest" description="Disordered" evidence="2">
    <location>
        <begin position="244"/>
        <end position="270"/>
    </location>
</feature>
<evidence type="ECO:0000256" key="2">
    <source>
        <dbReference type="SAM" id="MobiDB-lite"/>
    </source>
</evidence>
<dbReference type="Pfam" id="PF10152">
    <property type="entry name" value="CCDC53"/>
    <property type="match status" value="1"/>
</dbReference>
<feature type="coiled-coil region" evidence="1">
    <location>
        <begin position="744"/>
        <end position="792"/>
    </location>
</feature>
<feature type="compositionally biased region" description="Low complexity" evidence="2">
    <location>
        <begin position="689"/>
        <end position="702"/>
    </location>
</feature>
<name>A0A1E7FAW2_9STRA</name>
<reference evidence="3 4" key="1">
    <citation type="submission" date="2016-09" db="EMBL/GenBank/DDBJ databases">
        <title>Extensive genetic diversity and differential bi-allelic expression allows diatom success in the polar Southern Ocean.</title>
        <authorList>
            <consortium name="DOE Joint Genome Institute"/>
            <person name="Mock T."/>
            <person name="Otillar R.P."/>
            <person name="Strauss J."/>
            <person name="Dupont C."/>
            <person name="Frickenhaus S."/>
            <person name="Maumus F."/>
            <person name="Mcmullan M."/>
            <person name="Sanges R."/>
            <person name="Schmutz J."/>
            <person name="Toseland A."/>
            <person name="Valas R."/>
            <person name="Veluchamy A."/>
            <person name="Ward B.J."/>
            <person name="Allen A."/>
            <person name="Barry K."/>
            <person name="Falciatore A."/>
            <person name="Ferrante M."/>
            <person name="Fortunato A.E."/>
            <person name="Gloeckner G."/>
            <person name="Gruber A."/>
            <person name="Hipkin R."/>
            <person name="Janech M."/>
            <person name="Kroth P."/>
            <person name="Leese F."/>
            <person name="Lindquist E."/>
            <person name="Lyon B.R."/>
            <person name="Martin J."/>
            <person name="Mayer C."/>
            <person name="Parker M."/>
            <person name="Quesneville H."/>
            <person name="Raymond J."/>
            <person name="Uhlig C."/>
            <person name="Valentin K.U."/>
            <person name="Worden A.Z."/>
            <person name="Armbrust E.V."/>
            <person name="Bowler C."/>
            <person name="Green B."/>
            <person name="Moulton V."/>
            <person name="Van Oosterhout C."/>
            <person name="Grigoriev I."/>
        </authorList>
    </citation>
    <scope>NUCLEOTIDE SEQUENCE [LARGE SCALE GENOMIC DNA]</scope>
    <source>
        <strain evidence="3 4">CCMP1102</strain>
    </source>
</reference>
<dbReference type="EMBL" id="KV784359">
    <property type="protein sequence ID" value="OEU15274.1"/>
    <property type="molecule type" value="Genomic_DNA"/>
</dbReference>
<feature type="compositionally biased region" description="Polar residues" evidence="2">
    <location>
        <begin position="531"/>
        <end position="541"/>
    </location>
</feature>
<proteinExistence type="predicted"/>
<evidence type="ECO:0000256" key="1">
    <source>
        <dbReference type="SAM" id="Coils"/>
    </source>
</evidence>
<feature type="region of interest" description="Disordered" evidence="2">
    <location>
        <begin position="685"/>
        <end position="709"/>
    </location>
</feature>
<feature type="region of interest" description="Disordered" evidence="2">
    <location>
        <begin position="39"/>
        <end position="77"/>
    </location>
</feature>
<dbReference type="Proteomes" id="UP000095751">
    <property type="component" value="Unassembled WGS sequence"/>
</dbReference>
<feature type="compositionally biased region" description="Basic and acidic residues" evidence="2">
    <location>
        <begin position="1020"/>
        <end position="1036"/>
    </location>
</feature>
<dbReference type="GO" id="GO:0071203">
    <property type="term" value="C:WASH complex"/>
    <property type="evidence" value="ECO:0007669"/>
    <property type="project" value="InterPro"/>
</dbReference>
<evidence type="ECO:0000313" key="4">
    <source>
        <dbReference type="Proteomes" id="UP000095751"/>
    </source>
</evidence>
<feature type="region of interest" description="Disordered" evidence="2">
    <location>
        <begin position="1089"/>
        <end position="1136"/>
    </location>
</feature>
<feature type="region of interest" description="Disordered" evidence="2">
    <location>
        <begin position="600"/>
        <end position="624"/>
    </location>
</feature>
<dbReference type="OrthoDB" id="268027at2759"/>
<feature type="region of interest" description="Disordered" evidence="2">
    <location>
        <begin position="844"/>
        <end position="924"/>
    </location>
</feature>
<protein>
    <submittedName>
        <fullName evidence="3">Uncharacterized protein</fullName>
    </submittedName>
</protein>
<feature type="compositionally biased region" description="Acidic residues" evidence="2">
    <location>
        <begin position="249"/>
        <end position="270"/>
    </location>
</feature>
<gene>
    <name evidence="3" type="ORF">FRACYDRAFT_239954</name>
</gene>
<keyword evidence="1" id="KW-0175">Coiled coil</keyword>
<feature type="compositionally biased region" description="Polar residues" evidence="2">
    <location>
        <begin position="601"/>
        <end position="611"/>
    </location>
</feature>
<feature type="compositionally biased region" description="Basic and acidic residues" evidence="2">
    <location>
        <begin position="449"/>
        <end position="458"/>
    </location>
</feature>
<keyword evidence="4" id="KW-1185">Reference proteome</keyword>
<feature type="compositionally biased region" description="Basic and acidic residues" evidence="2">
    <location>
        <begin position="1054"/>
        <end position="1066"/>
    </location>
</feature>
<feature type="compositionally biased region" description="Basic and acidic residues" evidence="2">
    <location>
        <begin position="480"/>
        <end position="491"/>
    </location>
</feature>
<feature type="region of interest" description="Disordered" evidence="2">
    <location>
        <begin position="446"/>
        <end position="569"/>
    </location>
</feature>
<dbReference type="InterPro" id="IPR019309">
    <property type="entry name" value="WASHC3"/>
</dbReference>
<dbReference type="KEGG" id="fcy:FRACYDRAFT_239954"/>
<dbReference type="AlphaFoldDB" id="A0A1E7FAW2"/>
<organism evidence="3 4">
    <name type="scientific">Fragilariopsis cylindrus CCMP1102</name>
    <dbReference type="NCBI Taxonomy" id="635003"/>
    <lineage>
        <taxon>Eukaryota</taxon>
        <taxon>Sar</taxon>
        <taxon>Stramenopiles</taxon>
        <taxon>Ochrophyta</taxon>
        <taxon>Bacillariophyta</taxon>
        <taxon>Bacillariophyceae</taxon>
        <taxon>Bacillariophycidae</taxon>
        <taxon>Bacillariales</taxon>
        <taxon>Bacillariaceae</taxon>
        <taxon>Fragilariopsis</taxon>
    </lineage>
</organism>
<accession>A0A1E7FAW2</accession>
<feature type="compositionally biased region" description="Polar residues" evidence="2">
    <location>
        <begin position="844"/>
        <end position="858"/>
    </location>
</feature>
<feature type="region of interest" description="Disordered" evidence="2">
    <location>
        <begin position="995"/>
        <end position="1068"/>
    </location>
</feature>